<evidence type="ECO:0000313" key="2">
    <source>
        <dbReference type="EMBL" id="AGH97824.1"/>
    </source>
</evidence>
<dbReference type="OrthoDB" id="8654520at2"/>
<sequence length="264" mass="31448">MKNEKKHEPNKEYLAQRFSWLPDWRQEDQYPDPSTMTGTNWAWEFLRRQPHYGNLRKSLIGESKLSEIDLHEARNIVAQSTSDRELIFSEEDRPLTQVIELMEIFYGRFGLLTFPPAPENATARIKFEDRRIFFRSESQSRRHYEPEETFLGFNEALCTIDMELPIDPQLKKIKETIRQRIGMRNTQENSPSSQMMRMRTSKYLLYLRVLDADIRGIDLKEMADVFGMDNSYDDDFRGEKTLRWNLMEAKRLRDSGYRQIAKIS</sequence>
<feature type="domain" description="Transcriptional regulator-like" evidence="1">
    <location>
        <begin position="23"/>
        <end position="60"/>
    </location>
</feature>
<dbReference type="Pfam" id="PF20109">
    <property type="entry name" value="Trans_reg_dom"/>
    <property type="match status" value="1"/>
</dbReference>
<dbReference type="Proteomes" id="UP000011932">
    <property type="component" value="Chromosome"/>
</dbReference>
<accession>M4VX97</accession>
<protein>
    <recommendedName>
        <fullName evidence="1">Transcriptional regulator-like domain-containing protein</fullName>
    </recommendedName>
</protein>
<dbReference type="RefSeq" id="WP_015467369.1">
    <property type="nucleotide sequence ID" value="NC_020812.1"/>
</dbReference>
<reference evidence="2 3" key="1">
    <citation type="journal article" date="2013" name="ISME J.">
        <title>By their genes ye shall know them: genomic signatures of predatory bacteria.</title>
        <authorList>
            <person name="Pasternak Z."/>
            <person name="Pietrokovski S."/>
            <person name="Rotem O."/>
            <person name="Gophna U."/>
            <person name="Lurie-Weinberger M.N."/>
            <person name="Jurkevitch E."/>
        </authorList>
    </citation>
    <scope>NUCLEOTIDE SEQUENCE [LARGE SCALE GENOMIC DNA]</scope>
    <source>
        <strain evidence="2">EPB</strain>
    </source>
</reference>
<evidence type="ECO:0000259" key="1">
    <source>
        <dbReference type="Pfam" id="PF20109"/>
    </source>
</evidence>
<dbReference type="EMBL" id="CP003538">
    <property type="protein sequence ID" value="AGH97824.1"/>
    <property type="molecule type" value="Genomic_DNA"/>
</dbReference>
<organism evidence="2 3">
    <name type="scientific">Micavibrio aeruginosavorus EPB</name>
    <dbReference type="NCBI Taxonomy" id="349215"/>
    <lineage>
        <taxon>Bacteria</taxon>
        <taxon>Pseudomonadati</taxon>
        <taxon>Bdellovibrionota</taxon>
        <taxon>Bdellovibrionia</taxon>
        <taxon>Bdellovibrionales</taxon>
        <taxon>Pseudobdellovibrionaceae</taxon>
        <taxon>Micavibrio</taxon>
    </lineage>
</organism>
<dbReference type="KEGG" id="man:A11S_1004"/>
<dbReference type="InterPro" id="IPR045465">
    <property type="entry name" value="Trans_reg_dom"/>
</dbReference>
<dbReference type="STRING" id="349215.A11S_1004"/>
<gene>
    <name evidence="2" type="ORF">A11S_1004</name>
</gene>
<name>M4VX97_9BACT</name>
<proteinExistence type="predicted"/>
<evidence type="ECO:0000313" key="3">
    <source>
        <dbReference type="Proteomes" id="UP000011932"/>
    </source>
</evidence>
<dbReference type="HOGENOM" id="CLU_1114736_0_0_5"/>
<dbReference type="AlphaFoldDB" id="M4VX97"/>